<feature type="transmembrane region" description="Helical" evidence="8">
    <location>
        <begin position="202"/>
        <end position="219"/>
    </location>
</feature>
<comment type="caution">
    <text evidence="9">The sequence shown here is derived from an EMBL/GenBank/DDBJ whole genome shotgun (WGS) entry which is preliminary data.</text>
</comment>
<evidence type="ECO:0000256" key="4">
    <source>
        <dbReference type="ARBA" id="ARBA00022475"/>
    </source>
</evidence>
<feature type="transmembrane region" description="Helical" evidence="8">
    <location>
        <begin position="134"/>
        <end position="167"/>
    </location>
</feature>
<organism evidence="9 10">
    <name type="scientific">Plectonema radiosum NIES-515</name>
    <dbReference type="NCBI Taxonomy" id="2986073"/>
    <lineage>
        <taxon>Bacteria</taxon>
        <taxon>Bacillati</taxon>
        <taxon>Cyanobacteriota</taxon>
        <taxon>Cyanophyceae</taxon>
        <taxon>Oscillatoriophycideae</taxon>
        <taxon>Oscillatoriales</taxon>
        <taxon>Microcoleaceae</taxon>
        <taxon>Plectonema</taxon>
    </lineage>
</organism>
<accession>A0ABT3AW38</accession>
<keyword evidence="7 8" id="KW-0472">Membrane</keyword>
<dbReference type="EMBL" id="JAOWRF010000108">
    <property type="protein sequence ID" value="MCV3213323.1"/>
    <property type="molecule type" value="Genomic_DNA"/>
</dbReference>
<sequence length="251" mass="27007">MEIIFLCTAALLAGVMNGVAGGGGLIVFPALVLVGVEPIHANATSTAALWFGTVASCIAYRRELSTQRQELFLLSSTSIVGGIFGSYLLLHTSSANFTALIPYLMLVATVLFAVNRPVMKWLKGSERTSANIRLPIIVLMLLQLVIATYGGYFGGGAGILMLAVLNIMGIENIHKMNAFKSWLATCINAVAIAYFIFAQKIVWVEAIMMAVAAIIGGYTSADIARKLPQVLVQYFITGVGFCMTVYFFMNK</sequence>
<evidence type="ECO:0000256" key="2">
    <source>
        <dbReference type="ARBA" id="ARBA00009142"/>
    </source>
</evidence>
<dbReference type="InterPro" id="IPR002781">
    <property type="entry name" value="TM_pro_TauE-like"/>
</dbReference>
<feature type="transmembrane region" description="Helical" evidence="8">
    <location>
        <begin position="231"/>
        <end position="249"/>
    </location>
</feature>
<evidence type="ECO:0000313" key="10">
    <source>
        <dbReference type="Proteomes" id="UP001526143"/>
    </source>
</evidence>
<name>A0ABT3AW38_9CYAN</name>
<keyword evidence="6 8" id="KW-1133">Transmembrane helix</keyword>
<dbReference type="PANTHER" id="PTHR30269">
    <property type="entry name" value="TRANSMEMBRANE PROTEIN YFCA"/>
    <property type="match status" value="1"/>
</dbReference>
<protein>
    <recommendedName>
        <fullName evidence="8">Probable membrane transporter protein</fullName>
    </recommendedName>
</protein>
<feature type="transmembrane region" description="Helical" evidence="8">
    <location>
        <begin position="179"/>
        <end position="197"/>
    </location>
</feature>
<keyword evidence="4 8" id="KW-1003">Cell membrane</keyword>
<feature type="transmembrane region" description="Helical" evidence="8">
    <location>
        <begin position="96"/>
        <end position="114"/>
    </location>
</feature>
<evidence type="ECO:0000256" key="3">
    <source>
        <dbReference type="ARBA" id="ARBA00022448"/>
    </source>
</evidence>
<gene>
    <name evidence="9" type="ORF">OGM63_07260</name>
</gene>
<keyword evidence="5 8" id="KW-0812">Transmembrane</keyword>
<comment type="subcellular location">
    <subcellularLocation>
        <location evidence="1 8">Cell membrane</location>
        <topology evidence="1 8">Multi-pass membrane protein</topology>
    </subcellularLocation>
</comment>
<keyword evidence="3" id="KW-0813">Transport</keyword>
<dbReference type="PANTHER" id="PTHR30269:SF0">
    <property type="entry name" value="MEMBRANE TRANSPORTER PROTEIN YFCA-RELATED"/>
    <property type="match status" value="1"/>
</dbReference>
<dbReference type="Pfam" id="PF01925">
    <property type="entry name" value="TauE"/>
    <property type="match status" value="1"/>
</dbReference>
<feature type="transmembrane region" description="Helical" evidence="8">
    <location>
        <begin position="71"/>
        <end position="90"/>
    </location>
</feature>
<evidence type="ECO:0000256" key="6">
    <source>
        <dbReference type="ARBA" id="ARBA00022989"/>
    </source>
</evidence>
<dbReference type="RefSeq" id="WP_263744831.1">
    <property type="nucleotide sequence ID" value="NZ_JAOWRF010000108.1"/>
</dbReference>
<evidence type="ECO:0000256" key="8">
    <source>
        <dbReference type="RuleBase" id="RU363041"/>
    </source>
</evidence>
<reference evidence="9 10" key="1">
    <citation type="submission" date="2022-10" db="EMBL/GenBank/DDBJ databases">
        <title>Identification of biosynthetic pathway for the production of the potent trypsin inhibitor radiosumin.</title>
        <authorList>
            <person name="Fewer D.P."/>
            <person name="Delbaje E."/>
            <person name="Ouyang X."/>
            <person name="Agostino P.D."/>
            <person name="Wahlsten M."/>
            <person name="Jokela J."/>
            <person name="Permi P."/>
            <person name="Haapaniemi E."/>
            <person name="Koistinen H."/>
        </authorList>
    </citation>
    <scope>NUCLEOTIDE SEQUENCE [LARGE SCALE GENOMIC DNA]</scope>
    <source>
        <strain evidence="9 10">NIES-515</strain>
    </source>
</reference>
<proteinExistence type="inferred from homology"/>
<evidence type="ECO:0000256" key="1">
    <source>
        <dbReference type="ARBA" id="ARBA00004651"/>
    </source>
</evidence>
<evidence type="ECO:0000256" key="5">
    <source>
        <dbReference type="ARBA" id="ARBA00022692"/>
    </source>
</evidence>
<keyword evidence="10" id="KW-1185">Reference proteome</keyword>
<feature type="transmembrane region" description="Helical" evidence="8">
    <location>
        <begin position="38"/>
        <end position="59"/>
    </location>
</feature>
<evidence type="ECO:0000256" key="7">
    <source>
        <dbReference type="ARBA" id="ARBA00023136"/>
    </source>
</evidence>
<comment type="similarity">
    <text evidence="2 8">Belongs to the 4-toluene sulfonate uptake permease (TSUP) (TC 2.A.102) family.</text>
</comment>
<dbReference type="InterPro" id="IPR052017">
    <property type="entry name" value="TSUP"/>
</dbReference>
<evidence type="ECO:0000313" key="9">
    <source>
        <dbReference type="EMBL" id="MCV3213323.1"/>
    </source>
</evidence>
<dbReference type="Proteomes" id="UP001526143">
    <property type="component" value="Unassembled WGS sequence"/>
</dbReference>